<comment type="caution">
    <text evidence="1">The sequence shown here is derived from an EMBL/GenBank/DDBJ whole genome shotgun (WGS) entry which is preliminary data.</text>
</comment>
<sequence length="51" mass="5832">MFDFFFFFPIPIPSSKSTPSLVLLTDTKNSKLNKGYKYELTLMFAPADPKP</sequence>
<reference evidence="3 4" key="1">
    <citation type="journal article" date="2020" name="bioRxiv">
        <title>Sequence and annotation of 42 cannabis genomes reveals extensive copy number variation in cannabinoid synthesis and pathogen resistance genes.</title>
        <authorList>
            <person name="Mckernan K.J."/>
            <person name="Helbert Y."/>
            <person name="Kane L.T."/>
            <person name="Ebling H."/>
            <person name="Zhang L."/>
            <person name="Liu B."/>
            <person name="Eaton Z."/>
            <person name="Mclaughlin S."/>
            <person name="Kingan S."/>
            <person name="Baybayan P."/>
            <person name="Concepcion G."/>
            <person name="Jordan M."/>
            <person name="Riva A."/>
            <person name="Barbazuk W."/>
            <person name="Harkins T."/>
        </authorList>
    </citation>
    <scope>NUCLEOTIDE SEQUENCE [LARGE SCALE GENOMIC DNA]</scope>
    <source>
        <strain evidence="3 4">cv. Jamaican Lion 4</strain>
        <strain evidence="1">Father</strain>
        <strain evidence="2">Mother</strain>
        <tissue evidence="1">Leaf</tissue>
    </source>
</reference>
<evidence type="ECO:0000313" key="4">
    <source>
        <dbReference type="Proteomes" id="UP000583929"/>
    </source>
</evidence>
<dbReference type="Proteomes" id="UP000525078">
    <property type="component" value="Unassembled WGS sequence"/>
</dbReference>
<gene>
    <name evidence="2" type="ORF">F8388_010118</name>
    <name evidence="1" type="ORF">G4B88_029344</name>
</gene>
<proteinExistence type="predicted"/>
<evidence type="ECO:0000313" key="3">
    <source>
        <dbReference type="Proteomes" id="UP000525078"/>
    </source>
</evidence>
<dbReference type="AlphaFoldDB" id="A0A7J6G1Q5"/>
<dbReference type="EMBL" id="JAATIQ010000158">
    <property type="protein sequence ID" value="KAF4375980.1"/>
    <property type="molecule type" value="Genomic_DNA"/>
</dbReference>
<organism evidence="1 4">
    <name type="scientific">Cannabis sativa</name>
    <name type="common">Hemp</name>
    <name type="synonym">Marijuana</name>
    <dbReference type="NCBI Taxonomy" id="3483"/>
    <lineage>
        <taxon>Eukaryota</taxon>
        <taxon>Viridiplantae</taxon>
        <taxon>Streptophyta</taxon>
        <taxon>Embryophyta</taxon>
        <taxon>Tracheophyta</taxon>
        <taxon>Spermatophyta</taxon>
        <taxon>Magnoliopsida</taxon>
        <taxon>eudicotyledons</taxon>
        <taxon>Gunneridae</taxon>
        <taxon>Pentapetalae</taxon>
        <taxon>rosids</taxon>
        <taxon>fabids</taxon>
        <taxon>Rosales</taxon>
        <taxon>Cannabaceae</taxon>
        <taxon>Cannabis</taxon>
    </lineage>
</organism>
<dbReference type="Proteomes" id="UP000583929">
    <property type="component" value="Unassembled WGS sequence"/>
</dbReference>
<protein>
    <submittedName>
        <fullName evidence="1">Uncharacterized protein</fullName>
    </submittedName>
</protein>
<accession>A0A7J6G1Q5</accession>
<name>A0A7J6G1Q5_CANSA</name>
<keyword evidence="4" id="KW-1185">Reference proteome</keyword>
<evidence type="ECO:0000313" key="1">
    <source>
        <dbReference type="EMBL" id="KAF4375980.1"/>
    </source>
</evidence>
<evidence type="ECO:0000313" key="2">
    <source>
        <dbReference type="EMBL" id="KAF4385562.1"/>
    </source>
</evidence>
<dbReference type="EMBL" id="JAATIP010000044">
    <property type="protein sequence ID" value="KAF4385562.1"/>
    <property type="molecule type" value="Genomic_DNA"/>
</dbReference>